<reference evidence="4 5" key="1">
    <citation type="submission" date="2021-04" db="EMBL/GenBank/DDBJ databases">
        <title>Genomics, taxonomy and metabolism of representatives of sulfur bacteria of the genus Thiothrix: Thiothrix fructosivorans QT, Thiothrix unzii A1T and three new species, Thiothrix subterranea sp. nov., Thiothrix litoralis sp. nov. and 'Candidatus Thiothrix anitrata' sp. nov.</title>
        <authorList>
            <person name="Ravin N.V."/>
            <person name="Smolyakov D."/>
            <person name="Rudenko T.S."/>
            <person name="Mardanov A.V."/>
            <person name="Beletsky A.V."/>
            <person name="Markov N.D."/>
            <person name="Fomenkov A.I."/>
            <person name="Roberts R.J."/>
            <person name="Karnachuk O.V."/>
            <person name="Novikov A."/>
            <person name="Grabovich M.Y."/>
        </authorList>
    </citation>
    <scope>NUCLEOTIDE SEQUENCE [LARGE SCALE GENOMIC DNA]</scope>
    <source>
        <strain evidence="4 5">AS</strain>
    </source>
</reference>
<keyword evidence="2" id="KW-0732">Signal</keyword>
<dbReference type="PROSITE" id="PS51782">
    <property type="entry name" value="LYSM"/>
    <property type="match status" value="1"/>
</dbReference>
<evidence type="ECO:0000259" key="3">
    <source>
        <dbReference type="PROSITE" id="PS51782"/>
    </source>
</evidence>
<dbReference type="Pfam" id="PF01476">
    <property type="entry name" value="LysM"/>
    <property type="match status" value="1"/>
</dbReference>
<dbReference type="PANTHER" id="PTHR37423:SF2">
    <property type="entry name" value="MEMBRANE-BOUND LYTIC MUREIN TRANSGLYCOSYLASE C"/>
    <property type="match status" value="1"/>
</dbReference>
<name>A0ABX7X2N9_9GAMM</name>
<feature type="chain" id="PRO_5046680520" evidence="2">
    <location>
        <begin position="27"/>
        <end position="611"/>
    </location>
</feature>
<evidence type="ECO:0000256" key="1">
    <source>
        <dbReference type="ARBA" id="ARBA00007734"/>
    </source>
</evidence>
<feature type="domain" description="LysM" evidence="3">
    <location>
        <begin position="560"/>
        <end position="604"/>
    </location>
</feature>
<dbReference type="InterPro" id="IPR023346">
    <property type="entry name" value="Lysozyme-like_dom_sf"/>
</dbReference>
<accession>A0ABX7X2N9</accession>
<dbReference type="Gene3D" id="1.10.530.10">
    <property type="match status" value="2"/>
</dbReference>
<dbReference type="PANTHER" id="PTHR37423">
    <property type="entry name" value="SOLUBLE LYTIC MUREIN TRANSGLYCOSYLASE-RELATED"/>
    <property type="match status" value="1"/>
</dbReference>
<protein>
    <submittedName>
        <fullName evidence="4">Transglycosylase SLT domain-containing protein</fullName>
    </submittedName>
</protein>
<proteinExistence type="inferred from homology"/>
<keyword evidence="5" id="KW-1185">Reference proteome</keyword>
<dbReference type="InterPro" id="IPR018392">
    <property type="entry name" value="LysM"/>
</dbReference>
<evidence type="ECO:0000313" key="5">
    <source>
        <dbReference type="Proteomes" id="UP000672039"/>
    </source>
</evidence>
<evidence type="ECO:0000256" key="2">
    <source>
        <dbReference type="SAM" id="SignalP"/>
    </source>
</evidence>
<dbReference type="EMBL" id="CP072801">
    <property type="protein sequence ID" value="QTR48104.1"/>
    <property type="molecule type" value="Genomic_DNA"/>
</dbReference>
<evidence type="ECO:0000313" key="4">
    <source>
        <dbReference type="EMBL" id="QTR48104.1"/>
    </source>
</evidence>
<dbReference type="RefSeq" id="WP_210224327.1">
    <property type="nucleotide sequence ID" value="NZ_CP072801.1"/>
</dbReference>
<dbReference type="CDD" id="cd00118">
    <property type="entry name" value="LysM"/>
    <property type="match status" value="1"/>
</dbReference>
<dbReference type="Proteomes" id="UP000672039">
    <property type="component" value="Chromosome"/>
</dbReference>
<dbReference type="Pfam" id="PF01464">
    <property type="entry name" value="SLT"/>
    <property type="match status" value="2"/>
</dbReference>
<feature type="signal peptide" evidence="2">
    <location>
        <begin position="1"/>
        <end position="26"/>
    </location>
</feature>
<organism evidence="4 5">
    <name type="scientific">Thiothrix litoralis</name>
    <dbReference type="NCBI Taxonomy" id="2891210"/>
    <lineage>
        <taxon>Bacteria</taxon>
        <taxon>Pseudomonadati</taxon>
        <taxon>Pseudomonadota</taxon>
        <taxon>Gammaproteobacteria</taxon>
        <taxon>Thiotrichales</taxon>
        <taxon>Thiotrichaceae</taxon>
        <taxon>Thiothrix</taxon>
    </lineage>
</organism>
<sequence length="611" mass="65988">MKKTDQTLLSALLAISLLCFPFSLYAGEAPIPACVDSSAKTLNKQAEPYQAAIKQAAKRYDVSPSLIKAVMASSSCFNAVKVSPQGAVGLMQLRADTAKRFGALEVLNPDANIDAGTRYLSYLLKRYQGSLAEVLTAYVSDGGRLREEATKKAPLAEIREPVKQLLSTLLKLANNKKANREAQALLKTWDKSEDIYLTALAALPRPDEKALKIWFKSRLASIHYARAPEARGCGGFSAKTLQEKAAPYEKMIQTSAKRYGVNPALVKSVIAAESCYREMVVSYKGASGLMQLMPETADELGVMDIFDPSENINGGTRYLSWLLKRYNGSFSHAIAAYNAGAGRVEQGQPITVSFVETRGYISKVLTNLTKLEKGKKSIENARLLLADWEQAELEYQAALRGETLAVAEPPAEPLVEGEQSPVEGQQQVASADANITTPLPAPMAEEQPGATLVFSRNEKVSLASAQAGEQPNFHLISMIDQDIVRVKRVSTTVVVPAAEPLLVETTLEAPVAVAGESVPAPQPVPQSPSPANKGLPSCDALPQSLLEQTEERGSGRYGAFFYLPQAGDTVEQLASRLGINPQDVLFLNNIQAGTVISARQHLKVAECLRNL</sequence>
<dbReference type="SUPFAM" id="SSF53955">
    <property type="entry name" value="Lysozyme-like"/>
    <property type="match status" value="2"/>
</dbReference>
<dbReference type="CDD" id="cd13401">
    <property type="entry name" value="Slt70-like"/>
    <property type="match status" value="1"/>
</dbReference>
<comment type="similarity">
    <text evidence="1">Belongs to the transglycosylase Slt family.</text>
</comment>
<dbReference type="InterPro" id="IPR008258">
    <property type="entry name" value="Transglycosylase_SLT_dom_1"/>
</dbReference>
<gene>
    <name evidence="4" type="ORF">J9253_09400</name>
</gene>